<organism evidence="2 3">
    <name type="scientific">Stieleria magnilauensis</name>
    <dbReference type="NCBI Taxonomy" id="2527963"/>
    <lineage>
        <taxon>Bacteria</taxon>
        <taxon>Pseudomonadati</taxon>
        <taxon>Planctomycetota</taxon>
        <taxon>Planctomycetia</taxon>
        <taxon>Pirellulales</taxon>
        <taxon>Pirellulaceae</taxon>
        <taxon>Stieleria</taxon>
    </lineage>
</organism>
<reference evidence="2 3" key="1">
    <citation type="submission" date="2019-02" db="EMBL/GenBank/DDBJ databases">
        <title>Deep-cultivation of Planctomycetes and their phenomic and genomic characterization uncovers novel biology.</title>
        <authorList>
            <person name="Wiegand S."/>
            <person name="Jogler M."/>
            <person name="Boedeker C."/>
            <person name="Pinto D."/>
            <person name="Vollmers J."/>
            <person name="Rivas-Marin E."/>
            <person name="Kohn T."/>
            <person name="Peeters S.H."/>
            <person name="Heuer A."/>
            <person name="Rast P."/>
            <person name="Oberbeckmann S."/>
            <person name="Bunk B."/>
            <person name="Jeske O."/>
            <person name="Meyerdierks A."/>
            <person name="Storesund J.E."/>
            <person name="Kallscheuer N."/>
            <person name="Luecker S."/>
            <person name="Lage O.M."/>
            <person name="Pohl T."/>
            <person name="Merkel B.J."/>
            <person name="Hornburger P."/>
            <person name="Mueller R.-W."/>
            <person name="Bruemmer F."/>
            <person name="Labrenz M."/>
            <person name="Spormann A.M."/>
            <person name="Op den Camp H."/>
            <person name="Overmann J."/>
            <person name="Amann R."/>
            <person name="Jetten M.S.M."/>
            <person name="Mascher T."/>
            <person name="Medema M.H."/>
            <person name="Devos D.P."/>
            <person name="Kaster A.-K."/>
            <person name="Ovreas L."/>
            <person name="Rohde M."/>
            <person name="Galperin M.Y."/>
            <person name="Jogler C."/>
        </authorList>
    </citation>
    <scope>NUCLEOTIDE SEQUENCE [LARGE SCALE GENOMIC DNA]</scope>
    <source>
        <strain evidence="2 3">TBK1r</strain>
    </source>
</reference>
<keyword evidence="3" id="KW-1185">Reference proteome</keyword>
<sequence length="608" mass="66844">MKQKHLPIWQWQRNVAASVVAVCLACGFTTGARANPSTQDPEKPLKAHNTIQGAEKQIQAMYGKFAEWEELVIRSTEAANAGRRFPHQQLSRIYPEVYRGIWYADHLIAMGEPAGEDLKQKFAMLHKAMQVFAQRLIEFQPKELAVLQNQTTQRQKTMARAAELAGKGKLAEAERQIQPLLLKQLSSVFYLNSSVSRPFQNEVNVPYQDILNRLNRERRKDYQARAAAKIQTYAEAVDMLKSESTRVASELKQAPTVTLADGKSGDAAAAIEYITMLWGNASAAVTRSVATAWAFSDGDVQATAQPFQQIMDQVEATGNAAIVNVLNSAAQSTPPIQLAALYPNVLRALSKLDRRLVGSLDPSVVTAVEQLAAKHAPLAEHVKRYSLATAEPTRWMQRYASQQVQHASGGYPLASNRLNRDETPETTVAPAIYGPQSTRSRVLTPGVLSSPASWIVGDAKSMLGMKMKDESTVRLLPTAKMTIVPQDPRHYTSVSASIPIDPYVSELHDCLLLDASHGPLDLSAADAQSSAELQEFQNVGGRIARLTLEPFVSRFATMPDQASALVPLNRLPSIDARGTPIDKLIWRVDLEPDWVAHRMFVAVGASPQ</sequence>
<feature type="signal peptide" evidence="1">
    <location>
        <begin position="1"/>
        <end position="34"/>
    </location>
</feature>
<evidence type="ECO:0008006" key="4">
    <source>
        <dbReference type="Google" id="ProtNLM"/>
    </source>
</evidence>
<feature type="chain" id="PRO_5046483793" description="Secreted protein" evidence="1">
    <location>
        <begin position="35"/>
        <end position="608"/>
    </location>
</feature>
<keyword evidence="1" id="KW-0732">Signal</keyword>
<dbReference type="EMBL" id="CP036432">
    <property type="protein sequence ID" value="QDV86105.1"/>
    <property type="molecule type" value="Genomic_DNA"/>
</dbReference>
<protein>
    <recommendedName>
        <fullName evidence="4">Secreted protein</fullName>
    </recommendedName>
</protein>
<accession>A0ABX5XXD6</accession>
<evidence type="ECO:0000256" key="1">
    <source>
        <dbReference type="SAM" id="SignalP"/>
    </source>
</evidence>
<proteinExistence type="predicted"/>
<dbReference type="RefSeq" id="WP_145216782.1">
    <property type="nucleotide sequence ID" value="NZ_CP036432.1"/>
</dbReference>
<gene>
    <name evidence="2" type="ORF">TBK1r_51230</name>
</gene>
<name>A0ABX5XXD6_9BACT</name>
<evidence type="ECO:0000313" key="2">
    <source>
        <dbReference type="EMBL" id="QDV86105.1"/>
    </source>
</evidence>
<evidence type="ECO:0000313" key="3">
    <source>
        <dbReference type="Proteomes" id="UP000318081"/>
    </source>
</evidence>
<dbReference type="Proteomes" id="UP000318081">
    <property type="component" value="Chromosome"/>
</dbReference>